<gene>
    <name evidence="23" type="ORF">SAMN05421780_102129</name>
</gene>
<dbReference type="RefSeq" id="WP_091508265.1">
    <property type="nucleotide sequence ID" value="NZ_FOLE01000002.1"/>
</dbReference>
<dbReference type="PROSITE" id="PS00857">
    <property type="entry name" value="PREPHENATE_DEHYDR_1"/>
    <property type="match status" value="1"/>
</dbReference>
<evidence type="ECO:0000256" key="8">
    <source>
        <dbReference type="ARBA" id="ARBA00014401"/>
    </source>
</evidence>
<evidence type="ECO:0000313" key="23">
    <source>
        <dbReference type="EMBL" id="SFB96846.1"/>
    </source>
</evidence>
<comment type="catalytic activity">
    <reaction evidence="1">
        <text>chorismate = prephenate</text>
        <dbReference type="Rhea" id="RHEA:13897"/>
        <dbReference type="ChEBI" id="CHEBI:29748"/>
        <dbReference type="ChEBI" id="CHEBI:29934"/>
        <dbReference type="EC" id="5.4.99.5"/>
    </reaction>
</comment>
<evidence type="ECO:0000313" key="24">
    <source>
        <dbReference type="Proteomes" id="UP000199514"/>
    </source>
</evidence>
<dbReference type="CDD" id="cd13630">
    <property type="entry name" value="PBP2_PDT_1"/>
    <property type="match status" value="1"/>
</dbReference>
<sequence>MSLELLRQQIDELDEQIIGLLNRRMEVVKQIGQFKRDQKTVVYRPEREKFIIERLDKLSSTGLLNRAAIEAIYLEIFAVSRHLELSEKIAYLGPEGSFCHQAAESRFGAISTYFPLPNISSVFEAVTTERVRFGVVPIENNQEGTVQESIDRLLEGGVQIVAELALPIHFSFASQQEDMRKIKRIYSKDIAFGQCRKFLNDYAKDIERKEVASTSLAAKLASEDPEGAALCAEVAAKLYNLPVLFSNVQDSSNNRTRFLILSKTFSNQPSGQDKSSFVAQLSNEPGSLANLLNEFNSAHINLNRVESRPAREGNAFNYKFLIECDGHVSNEPLKSIVENSQNALKWIGSYVKEC</sequence>
<evidence type="ECO:0000259" key="22">
    <source>
        <dbReference type="PROSITE" id="PS51671"/>
    </source>
</evidence>
<dbReference type="Proteomes" id="UP000199514">
    <property type="component" value="Unassembled WGS sequence"/>
</dbReference>
<dbReference type="STRING" id="927664.SAMN05421780_102129"/>
<dbReference type="CDD" id="cd04905">
    <property type="entry name" value="ACT_CM-PDT"/>
    <property type="match status" value="1"/>
</dbReference>
<dbReference type="InterPro" id="IPR002701">
    <property type="entry name" value="CM_II_prokaryot"/>
</dbReference>
<dbReference type="SUPFAM" id="SSF48600">
    <property type="entry name" value="Chorismate mutase II"/>
    <property type="match status" value="1"/>
</dbReference>
<dbReference type="OrthoDB" id="9802281at2"/>
<dbReference type="GO" id="GO:0004106">
    <property type="term" value="F:chorismate mutase activity"/>
    <property type="evidence" value="ECO:0007669"/>
    <property type="project" value="UniProtKB-EC"/>
</dbReference>
<dbReference type="PANTHER" id="PTHR21022">
    <property type="entry name" value="PREPHENATE DEHYDRATASE P PROTEIN"/>
    <property type="match status" value="1"/>
</dbReference>
<dbReference type="Gene3D" id="3.40.190.10">
    <property type="entry name" value="Periplasmic binding protein-like II"/>
    <property type="match status" value="2"/>
</dbReference>
<feature type="domain" description="Chorismate mutase" evidence="20">
    <location>
        <begin position="1"/>
        <end position="88"/>
    </location>
</feature>
<evidence type="ECO:0000256" key="11">
    <source>
        <dbReference type="ARBA" id="ARBA00023141"/>
    </source>
</evidence>
<evidence type="ECO:0000256" key="12">
    <source>
        <dbReference type="ARBA" id="ARBA00023222"/>
    </source>
</evidence>
<dbReference type="SUPFAM" id="SSF55021">
    <property type="entry name" value="ACT-like"/>
    <property type="match status" value="1"/>
</dbReference>
<dbReference type="InterPro" id="IPR045865">
    <property type="entry name" value="ACT-like_dom_sf"/>
</dbReference>
<reference evidence="23 24" key="1">
    <citation type="submission" date="2016-10" db="EMBL/GenBank/DDBJ databases">
        <authorList>
            <person name="de Groot N.N."/>
        </authorList>
    </citation>
    <scope>NUCLEOTIDE SEQUENCE [LARGE SCALE GENOMIC DNA]</scope>
    <source>
        <strain evidence="23 24">DSM 6793</strain>
    </source>
</reference>
<dbReference type="UniPathway" id="UPA00121">
    <property type="reaction ID" value="UER00345"/>
</dbReference>
<feature type="domain" description="ACT" evidence="22">
    <location>
        <begin position="276"/>
        <end position="354"/>
    </location>
</feature>
<evidence type="ECO:0000256" key="14">
    <source>
        <dbReference type="ARBA" id="ARBA00023239"/>
    </source>
</evidence>
<dbReference type="PANTHER" id="PTHR21022:SF19">
    <property type="entry name" value="PREPHENATE DEHYDRATASE-RELATED"/>
    <property type="match status" value="1"/>
</dbReference>
<dbReference type="SMART" id="SM00830">
    <property type="entry name" value="CM_2"/>
    <property type="match status" value="1"/>
</dbReference>
<dbReference type="AlphaFoldDB" id="A0A1I1FD17"/>
<accession>A0A1I1FD17</accession>
<dbReference type="SUPFAM" id="SSF53850">
    <property type="entry name" value="Periplasmic binding protein-like II"/>
    <property type="match status" value="1"/>
</dbReference>
<dbReference type="GO" id="GO:0005737">
    <property type="term" value="C:cytoplasm"/>
    <property type="evidence" value="ECO:0007669"/>
    <property type="project" value="UniProtKB-SubCell"/>
</dbReference>
<evidence type="ECO:0000256" key="19">
    <source>
        <dbReference type="PIRSR" id="PIRSR001500-2"/>
    </source>
</evidence>
<comment type="pathway">
    <text evidence="5">Metabolic intermediate biosynthesis; prephenate biosynthesis; prephenate from chorismate: step 1/1.</text>
</comment>
<keyword evidence="13" id="KW-0413">Isomerase</keyword>
<dbReference type="InterPro" id="IPR008242">
    <property type="entry name" value="Chor_mutase/pphenate_deHydtase"/>
</dbReference>
<evidence type="ECO:0000259" key="21">
    <source>
        <dbReference type="PROSITE" id="PS51171"/>
    </source>
</evidence>
<dbReference type="NCBIfam" id="NF008865">
    <property type="entry name" value="PRK11898.1"/>
    <property type="match status" value="1"/>
</dbReference>
<keyword evidence="9" id="KW-0963">Cytoplasm</keyword>
<dbReference type="PROSITE" id="PS51171">
    <property type="entry name" value="PREPHENATE_DEHYDR_3"/>
    <property type="match status" value="1"/>
</dbReference>
<evidence type="ECO:0000256" key="9">
    <source>
        <dbReference type="ARBA" id="ARBA00022490"/>
    </source>
</evidence>
<evidence type="ECO:0000256" key="7">
    <source>
        <dbReference type="ARBA" id="ARBA00013147"/>
    </source>
</evidence>
<dbReference type="GO" id="GO:0004664">
    <property type="term" value="F:prephenate dehydratase activity"/>
    <property type="evidence" value="ECO:0007669"/>
    <property type="project" value="UniProtKB-EC"/>
</dbReference>
<dbReference type="EMBL" id="FOLE01000002">
    <property type="protein sequence ID" value="SFB96846.1"/>
    <property type="molecule type" value="Genomic_DNA"/>
</dbReference>
<dbReference type="InterPro" id="IPR001086">
    <property type="entry name" value="Preph_deHydtase"/>
</dbReference>
<dbReference type="Pfam" id="PF00800">
    <property type="entry name" value="PDT"/>
    <property type="match status" value="1"/>
</dbReference>
<protein>
    <recommendedName>
        <fullName evidence="8">Bifunctional chorismate mutase/prephenate dehydratase</fullName>
        <ecNumber evidence="7">4.2.1.51</ecNumber>
        <ecNumber evidence="6">5.4.99.5</ecNumber>
    </recommendedName>
    <alternativeName>
        <fullName evidence="17">Chorismate mutase-prephenate dehydratase</fullName>
    </alternativeName>
    <alternativeName>
        <fullName evidence="16">p-protein</fullName>
    </alternativeName>
</protein>
<dbReference type="PROSITE" id="PS51168">
    <property type="entry name" value="CHORISMATE_MUT_2"/>
    <property type="match status" value="1"/>
</dbReference>
<dbReference type="Pfam" id="PF01817">
    <property type="entry name" value="CM_2"/>
    <property type="match status" value="1"/>
</dbReference>
<evidence type="ECO:0000256" key="1">
    <source>
        <dbReference type="ARBA" id="ARBA00000824"/>
    </source>
</evidence>
<evidence type="ECO:0000259" key="20">
    <source>
        <dbReference type="PROSITE" id="PS51168"/>
    </source>
</evidence>
<keyword evidence="10" id="KW-0028">Amino-acid biosynthesis</keyword>
<comment type="catalytic activity">
    <reaction evidence="18">
        <text>prephenate + H(+) = 3-phenylpyruvate + CO2 + H2O</text>
        <dbReference type="Rhea" id="RHEA:21648"/>
        <dbReference type="ChEBI" id="CHEBI:15377"/>
        <dbReference type="ChEBI" id="CHEBI:15378"/>
        <dbReference type="ChEBI" id="CHEBI:16526"/>
        <dbReference type="ChEBI" id="CHEBI:18005"/>
        <dbReference type="ChEBI" id="CHEBI:29934"/>
        <dbReference type="EC" id="4.2.1.51"/>
    </reaction>
</comment>
<dbReference type="InterPro" id="IPR018528">
    <property type="entry name" value="Preph_deHydtase_CS"/>
</dbReference>
<dbReference type="InterPro" id="IPR010957">
    <property type="entry name" value="G/b/e-P-prot_chorismate_mutase"/>
</dbReference>
<name>A0A1I1FD17_9BACT</name>
<comment type="subcellular location">
    <subcellularLocation>
        <location evidence="3">Cytoplasm</location>
    </subcellularLocation>
</comment>
<evidence type="ECO:0000256" key="2">
    <source>
        <dbReference type="ARBA" id="ARBA00002364"/>
    </source>
</evidence>
<dbReference type="InterPro" id="IPR002912">
    <property type="entry name" value="ACT_dom"/>
</dbReference>
<dbReference type="EC" id="5.4.99.5" evidence="6"/>
<keyword evidence="12" id="KW-0584">Phenylalanine biosynthesis</keyword>
<evidence type="ECO:0000256" key="16">
    <source>
        <dbReference type="ARBA" id="ARBA00031175"/>
    </source>
</evidence>
<dbReference type="Gene3D" id="3.30.70.260">
    <property type="match status" value="1"/>
</dbReference>
<dbReference type="NCBIfam" id="TIGR01807">
    <property type="entry name" value="CM_P2"/>
    <property type="match status" value="1"/>
</dbReference>
<dbReference type="PIRSF" id="PIRSF001500">
    <property type="entry name" value="Chor_mut_pdt_Ppr"/>
    <property type="match status" value="1"/>
</dbReference>
<evidence type="ECO:0000256" key="18">
    <source>
        <dbReference type="ARBA" id="ARBA00047848"/>
    </source>
</evidence>
<evidence type="ECO:0000256" key="5">
    <source>
        <dbReference type="ARBA" id="ARBA00004817"/>
    </source>
</evidence>
<keyword evidence="14" id="KW-0456">Lyase</keyword>
<feature type="domain" description="Prephenate dehydratase" evidence="21">
    <location>
        <begin position="88"/>
        <end position="263"/>
    </location>
</feature>
<evidence type="ECO:0000256" key="6">
    <source>
        <dbReference type="ARBA" id="ARBA00012404"/>
    </source>
</evidence>
<evidence type="ECO:0000256" key="15">
    <source>
        <dbReference type="ARBA" id="ARBA00023268"/>
    </source>
</evidence>
<dbReference type="Gene3D" id="1.20.59.10">
    <property type="entry name" value="Chorismate mutase"/>
    <property type="match status" value="1"/>
</dbReference>
<evidence type="ECO:0000256" key="4">
    <source>
        <dbReference type="ARBA" id="ARBA00004741"/>
    </source>
</evidence>
<feature type="site" description="Essential for prephenate dehydratase activity" evidence="19">
    <location>
        <position position="256"/>
    </location>
</feature>
<dbReference type="GO" id="GO:0009094">
    <property type="term" value="P:L-phenylalanine biosynthetic process"/>
    <property type="evidence" value="ECO:0007669"/>
    <property type="project" value="UniProtKB-UniPathway"/>
</dbReference>
<dbReference type="EC" id="4.2.1.51" evidence="7"/>
<keyword evidence="15" id="KW-0511">Multifunctional enzyme</keyword>
<organism evidence="23 24">
    <name type="scientific">Flexibacter flexilis DSM 6793</name>
    <dbReference type="NCBI Taxonomy" id="927664"/>
    <lineage>
        <taxon>Bacteria</taxon>
        <taxon>Pseudomonadati</taxon>
        <taxon>Bacteroidota</taxon>
        <taxon>Cytophagia</taxon>
        <taxon>Cytophagales</taxon>
        <taxon>Flexibacteraceae</taxon>
        <taxon>Flexibacter</taxon>
    </lineage>
</organism>
<evidence type="ECO:0000256" key="10">
    <source>
        <dbReference type="ARBA" id="ARBA00022605"/>
    </source>
</evidence>
<evidence type="ECO:0000256" key="13">
    <source>
        <dbReference type="ARBA" id="ARBA00023235"/>
    </source>
</evidence>
<dbReference type="UniPathway" id="UPA00120">
    <property type="reaction ID" value="UER00203"/>
</dbReference>
<keyword evidence="11" id="KW-0057">Aromatic amino acid biosynthesis</keyword>
<keyword evidence="24" id="KW-1185">Reference proteome</keyword>
<comment type="function">
    <text evidence="2">Catalyzes the Claisen rearrangement of chorismate to prephenate and the decarboxylation/dehydration of prephenate to phenylpyruvate.</text>
</comment>
<dbReference type="InterPro" id="IPR036263">
    <property type="entry name" value="Chorismate_II_sf"/>
</dbReference>
<evidence type="ECO:0000256" key="17">
    <source>
        <dbReference type="ARBA" id="ARBA00031520"/>
    </source>
</evidence>
<comment type="pathway">
    <text evidence="4">Amino-acid biosynthesis; L-phenylalanine biosynthesis; phenylpyruvate from prephenate: step 1/1.</text>
</comment>
<evidence type="ECO:0000256" key="3">
    <source>
        <dbReference type="ARBA" id="ARBA00004496"/>
    </source>
</evidence>
<dbReference type="InterPro" id="IPR036979">
    <property type="entry name" value="CM_dom_sf"/>
</dbReference>
<proteinExistence type="predicted"/>
<dbReference type="PROSITE" id="PS51671">
    <property type="entry name" value="ACT"/>
    <property type="match status" value="1"/>
</dbReference>
<dbReference type="GO" id="GO:0046417">
    <property type="term" value="P:chorismate metabolic process"/>
    <property type="evidence" value="ECO:0007669"/>
    <property type="project" value="InterPro"/>
</dbReference>